<feature type="compositionally biased region" description="Basic and acidic residues" evidence="1">
    <location>
        <begin position="75"/>
        <end position="89"/>
    </location>
</feature>
<reference evidence="2" key="1">
    <citation type="submission" date="2023-07" db="EMBL/GenBank/DDBJ databases">
        <title>Chromosome-level Genome Assembly of Striped Snakehead (Channa striata).</title>
        <authorList>
            <person name="Liu H."/>
        </authorList>
    </citation>
    <scope>NUCLEOTIDE SEQUENCE</scope>
    <source>
        <strain evidence="2">Gz</strain>
        <tissue evidence="2">Muscle</tissue>
    </source>
</reference>
<name>A0AA88MDJ5_CHASR</name>
<sequence length="99" mass="10917">MSVRIDGGKERDGRRTWSRHSAPAGLQRPRSQSAGKPRTPGTGRSRERPLSCCGHAGFCWTESGSDKHRSGRPGPDLKETPREEIERELMGTTSFVLQG</sequence>
<feature type="region of interest" description="Disordered" evidence="1">
    <location>
        <begin position="1"/>
        <end position="99"/>
    </location>
</feature>
<evidence type="ECO:0000313" key="3">
    <source>
        <dbReference type="Proteomes" id="UP001187415"/>
    </source>
</evidence>
<protein>
    <submittedName>
        <fullName evidence="2">Uncharacterized protein</fullName>
    </submittedName>
</protein>
<evidence type="ECO:0000313" key="2">
    <source>
        <dbReference type="EMBL" id="KAK2835039.1"/>
    </source>
</evidence>
<feature type="compositionally biased region" description="Basic and acidic residues" evidence="1">
    <location>
        <begin position="1"/>
        <end position="15"/>
    </location>
</feature>
<comment type="caution">
    <text evidence="2">The sequence shown here is derived from an EMBL/GenBank/DDBJ whole genome shotgun (WGS) entry which is preliminary data.</text>
</comment>
<dbReference type="EMBL" id="JAUPFM010000012">
    <property type="protein sequence ID" value="KAK2835039.1"/>
    <property type="molecule type" value="Genomic_DNA"/>
</dbReference>
<accession>A0AA88MDJ5</accession>
<organism evidence="2 3">
    <name type="scientific">Channa striata</name>
    <name type="common">Snakehead murrel</name>
    <name type="synonym">Ophicephalus striatus</name>
    <dbReference type="NCBI Taxonomy" id="64152"/>
    <lineage>
        <taxon>Eukaryota</taxon>
        <taxon>Metazoa</taxon>
        <taxon>Chordata</taxon>
        <taxon>Craniata</taxon>
        <taxon>Vertebrata</taxon>
        <taxon>Euteleostomi</taxon>
        <taxon>Actinopterygii</taxon>
        <taxon>Neopterygii</taxon>
        <taxon>Teleostei</taxon>
        <taxon>Neoteleostei</taxon>
        <taxon>Acanthomorphata</taxon>
        <taxon>Anabantaria</taxon>
        <taxon>Anabantiformes</taxon>
        <taxon>Channoidei</taxon>
        <taxon>Channidae</taxon>
        <taxon>Channa</taxon>
    </lineage>
</organism>
<gene>
    <name evidence="2" type="ORF">Q5P01_015523</name>
</gene>
<dbReference type="Proteomes" id="UP001187415">
    <property type="component" value="Unassembled WGS sequence"/>
</dbReference>
<evidence type="ECO:0000256" key="1">
    <source>
        <dbReference type="SAM" id="MobiDB-lite"/>
    </source>
</evidence>
<keyword evidence="3" id="KW-1185">Reference proteome</keyword>
<proteinExistence type="predicted"/>
<dbReference type="AlphaFoldDB" id="A0AA88MDJ5"/>